<dbReference type="InterPro" id="IPR036942">
    <property type="entry name" value="Beta-barrel_TonB_sf"/>
</dbReference>
<sequence length="1073" mass="116684">MIARNRKSLLASTMMAGLALTAPGVVSAQTAPQDTQVEEVVVTGSLIRRNPLNSPTPLIQIGQEEIQQSGEINIVDYLADIPALQNSQVYEDTTGGFVGIGGLAFLNLRNLGSARTLVLVDGRRHVAGDPGGASVDVDTIPSSLVRRVEVTTGAGSALYGADAVSGVVNFIMRDDYEGVEMDAAIGQLAQNTSAYNKKISLTAGKNFMDGRLNVYGYAETQRSDVVFDKDLAISWVRKNSRLVTLDVDPTSAVNDGVFDVDRRFNLRSLNRPIGGVLVLANGTPGSITTDPDIPYGACATTQANSATFAANCFATNPGKTYQFRADGTPYLADFGAGQTAGAVNRVTTIGGSGDGLSVVETNRLPKQKADRFQVGLNFDVKENVKFFSELKYVEETNVDIFQPHFANVNIRAFGATEYPNDYSALTSFTIGLDNAYMPGEVRNAIINNQRTVYGAPTATAGSAVTGTVNDRRALLRVFSYDLGYRPSIAERNTTRFVGGFRGDFEQLSFVKDVSWELGYTYGKMKAVNTEPETIDVERYAYSIDAVVDTAGELGKAGAVVCRVQLLAKRGVQIKNLDGVAYSANDPTIAGCKPSRVFGTGGFADSKDYITTSLVTKEMNEQHDVRGFASGNLWDFWGAGPIGIAVGGEYRKEQTSADLTDFGDRVLFGNSGGDLAKIGFSVKEGFGEARLPLLKNMFLAENLEVSGNYRYSDYSTIGSTKTWGVNGLWRPVRDIAFRFTYGKSVRAPTLGELYDPPFDTFPSLTDPCSAPIIAGTTDPRIRNNRIKNCALLGIPASYVDPNPGFSNNGKDGSNPNLKAEKSTSHTISAIITPRWTPRLSIVLDYYDIKITDAISTLSAQTLANLCVDEDVLNTTACAAVPRRPASSGPDAYEIDGFTQGPFNFAALLSRGMDFSIKYNFEPGDLFGGKEWGRLDLGVTGNYLIRRQDFTNPTVKGLATNLDTTTNNPRVRFRTTATWSKGPLALTWRADYQTAQELFNYRLVGENIDSREKDYFDTGSFLQQDISFRYDVSEKAYIRGGVNNVFDAEPNVQTGFTDNFDLFGRRFHFGVNMRF</sequence>
<feature type="signal peptide" evidence="5">
    <location>
        <begin position="1"/>
        <end position="28"/>
    </location>
</feature>
<dbReference type="Pfam" id="PF00593">
    <property type="entry name" value="TonB_dep_Rec_b-barrel"/>
    <property type="match status" value="1"/>
</dbReference>
<dbReference type="InterPro" id="IPR012910">
    <property type="entry name" value="Plug_dom"/>
</dbReference>
<dbReference type="Proteomes" id="UP000240527">
    <property type="component" value="Chromosome"/>
</dbReference>
<dbReference type="SUPFAM" id="SSF56935">
    <property type="entry name" value="Porins"/>
    <property type="match status" value="1"/>
</dbReference>
<dbReference type="RefSeq" id="WP_013080583.1">
    <property type="nucleotide sequence ID" value="NZ_CP027850.1"/>
</dbReference>
<proteinExistence type="inferred from homology"/>
<keyword evidence="3" id="KW-0998">Cell outer membrane</keyword>
<comment type="similarity">
    <text evidence="4">Belongs to the TonB-dependent receptor family.</text>
</comment>
<dbReference type="PANTHER" id="PTHR47234:SF2">
    <property type="entry name" value="TONB-DEPENDENT RECEPTOR"/>
    <property type="match status" value="1"/>
</dbReference>
<feature type="chain" id="PRO_5046529653" evidence="5">
    <location>
        <begin position="29"/>
        <end position="1073"/>
    </location>
</feature>
<dbReference type="Gene3D" id="2.170.130.10">
    <property type="entry name" value="TonB-dependent receptor, plug domain"/>
    <property type="match status" value="1"/>
</dbReference>
<feature type="domain" description="TonB-dependent receptor-like beta-barrel" evidence="6">
    <location>
        <begin position="597"/>
        <end position="1043"/>
    </location>
</feature>
<dbReference type="EMBL" id="CP027850">
    <property type="protein sequence ID" value="AVQ03562.1"/>
    <property type="molecule type" value="Genomic_DNA"/>
</dbReference>
<gene>
    <name evidence="8" type="ORF">B7G68_17955</name>
</gene>
<dbReference type="Gene3D" id="2.40.170.20">
    <property type="entry name" value="TonB-dependent receptor, beta-barrel domain"/>
    <property type="match status" value="1"/>
</dbReference>
<keyword evidence="9" id="KW-1185">Reference proteome</keyword>
<keyword evidence="4" id="KW-0798">TonB box</keyword>
<name>A0ABM6TK10_9CAUL</name>
<evidence type="ECO:0000313" key="9">
    <source>
        <dbReference type="Proteomes" id="UP000240527"/>
    </source>
</evidence>
<keyword evidence="5" id="KW-0732">Signal</keyword>
<keyword evidence="2 4" id="KW-0472">Membrane</keyword>
<evidence type="ECO:0000256" key="3">
    <source>
        <dbReference type="ARBA" id="ARBA00023237"/>
    </source>
</evidence>
<evidence type="ECO:0000256" key="4">
    <source>
        <dbReference type="RuleBase" id="RU003357"/>
    </source>
</evidence>
<keyword evidence="8" id="KW-0675">Receptor</keyword>
<evidence type="ECO:0000259" key="7">
    <source>
        <dbReference type="Pfam" id="PF07715"/>
    </source>
</evidence>
<organism evidence="8 9">
    <name type="scientific">Caulobacter segnis</name>
    <dbReference type="NCBI Taxonomy" id="88688"/>
    <lineage>
        <taxon>Bacteria</taxon>
        <taxon>Pseudomonadati</taxon>
        <taxon>Pseudomonadota</taxon>
        <taxon>Alphaproteobacteria</taxon>
        <taxon>Caulobacterales</taxon>
        <taxon>Caulobacteraceae</taxon>
        <taxon>Caulobacter</taxon>
    </lineage>
</organism>
<evidence type="ECO:0000256" key="1">
    <source>
        <dbReference type="ARBA" id="ARBA00004442"/>
    </source>
</evidence>
<evidence type="ECO:0000256" key="5">
    <source>
        <dbReference type="SAM" id="SignalP"/>
    </source>
</evidence>
<dbReference type="InterPro" id="IPR037066">
    <property type="entry name" value="Plug_dom_sf"/>
</dbReference>
<dbReference type="Pfam" id="PF07715">
    <property type="entry name" value="Plug"/>
    <property type="match status" value="1"/>
</dbReference>
<feature type="domain" description="TonB-dependent receptor plug" evidence="7">
    <location>
        <begin position="53"/>
        <end position="167"/>
    </location>
</feature>
<evidence type="ECO:0000259" key="6">
    <source>
        <dbReference type="Pfam" id="PF00593"/>
    </source>
</evidence>
<comment type="subcellular location">
    <subcellularLocation>
        <location evidence="1 4">Cell outer membrane</location>
    </subcellularLocation>
</comment>
<accession>A0ABM6TK10</accession>
<dbReference type="PANTHER" id="PTHR47234">
    <property type="match status" value="1"/>
</dbReference>
<reference evidence="8 9" key="1">
    <citation type="journal article" date="2015" name="Biotechnol. Bioeng.">
        <title>Genome sequence and phenotypic characterization of Caulobacter segnis.</title>
        <authorList>
            <person name="Patel S."/>
            <person name="Fletcher B."/>
            <person name="Scott D.C."/>
            <person name="Ely B."/>
        </authorList>
    </citation>
    <scope>NUCLEOTIDE SEQUENCE [LARGE SCALE GENOMIC DNA]</scope>
    <source>
        <strain evidence="8 9">TK0059</strain>
    </source>
</reference>
<dbReference type="InterPro" id="IPR000531">
    <property type="entry name" value="Beta-barrel_TonB"/>
</dbReference>
<protein>
    <submittedName>
        <fullName evidence="8">TonB-dependent receptor</fullName>
    </submittedName>
</protein>
<evidence type="ECO:0000313" key="8">
    <source>
        <dbReference type="EMBL" id="AVQ03562.1"/>
    </source>
</evidence>
<evidence type="ECO:0000256" key="2">
    <source>
        <dbReference type="ARBA" id="ARBA00023136"/>
    </source>
</evidence>